<dbReference type="PANTHER" id="PTHR30146">
    <property type="entry name" value="LACI-RELATED TRANSCRIPTIONAL REPRESSOR"/>
    <property type="match status" value="1"/>
</dbReference>
<protein>
    <submittedName>
        <fullName evidence="6">LacI family transcriptional regulator</fullName>
    </submittedName>
</protein>
<dbReference type="Proteomes" id="UP000199502">
    <property type="component" value="Unassembled WGS sequence"/>
</dbReference>
<dbReference type="OrthoDB" id="9805774at2"/>
<dbReference type="PROSITE" id="PS50932">
    <property type="entry name" value="HTH_LACI_2"/>
    <property type="match status" value="1"/>
</dbReference>
<accession>A0A1G5FM61</accession>
<feature type="domain" description="HTH lacI-type" evidence="5">
    <location>
        <begin position="4"/>
        <end position="58"/>
    </location>
</feature>
<dbReference type="RefSeq" id="WP_090741836.1">
    <property type="nucleotide sequence ID" value="NZ_FMVT01000004.1"/>
</dbReference>
<dbReference type="InterPro" id="IPR010982">
    <property type="entry name" value="Lambda_DNA-bd_dom_sf"/>
</dbReference>
<dbReference type="GO" id="GO:0003700">
    <property type="term" value="F:DNA-binding transcription factor activity"/>
    <property type="evidence" value="ECO:0007669"/>
    <property type="project" value="TreeGrafter"/>
</dbReference>
<dbReference type="GO" id="GO:0000976">
    <property type="term" value="F:transcription cis-regulatory region binding"/>
    <property type="evidence" value="ECO:0007669"/>
    <property type="project" value="TreeGrafter"/>
</dbReference>
<evidence type="ECO:0000256" key="2">
    <source>
        <dbReference type="ARBA" id="ARBA00023125"/>
    </source>
</evidence>
<name>A0A1G5FM61_9RHOB</name>
<organism evidence="6 7">
    <name type="scientific">Paracoccus tibetensis</name>
    <dbReference type="NCBI Taxonomy" id="336292"/>
    <lineage>
        <taxon>Bacteria</taxon>
        <taxon>Pseudomonadati</taxon>
        <taxon>Pseudomonadota</taxon>
        <taxon>Alphaproteobacteria</taxon>
        <taxon>Rhodobacterales</taxon>
        <taxon>Paracoccaceae</taxon>
        <taxon>Paracoccus</taxon>
    </lineage>
</organism>
<evidence type="ECO:0000313" key="6">
    <source>
        <dbReference type="EMBL" id="SCY40432.1"/>
    </source>
</evidence>
<keyword evidence="1" id="KW-0805">Transcription regulation</keyword>
<dbReference type="PANTHER" id="PTHR30146:SF152">
    <property type="entry name" value="TRANSCRIPTIONAL REGULATORY PROTEIN"/>
    <property type="match status" value="1"/>
</dbReference>
<dbReference type="EMBL" id="FMVT01000004">
    <property type="protein sequence ID" value="SCY40432.1"/>
    <property type="molecule type" value="Genomic_DNA"/>
</dbReference>
<evidence type="ECO:0000256" key="4">
    <source>
        <dbReference type="SAM" id="MobiDB-lite"/>
    </source>
</evidence>
<sequence length="368" mass="39120">MRIPTLHDVARAAGVSYSTADRVLNDRGKVAEKSAQRVRDAMESLGYRRDIRAANLARQRAYRFRFYLPQGDHGFYTVLREALEAQVVPRRSDRILIERHDVPALDDEALAARLEATAPGDCDCIALVGIQSPRLEAAIARLVAAGIPVLTLVSDAAESARALYVGIDNVAAGRTAGRLIRLAHRGAQGVVLPILGRRDLRDHGDRLAGVTGVLAEPGAACTVLPPIEVLDQPERMSESLARALREAPAITAIYSIGAGNRALIGLLRGLPAPRPVVVLHELTAHSRAALEQGLVDAVIDQKPAEEIARALDAMTAIADGMAPQPARVVPMIYLHDNLPALTEADAAAGGPDLATGSGGRVPSEERIA</sequence>
<dbReference type="Pfam" id="PF13407">
    <property type="entry name" value="Peripla_BP_4"/>
    <property type="match status" value="1"/>
</dbReference>
<dbReference type="PROSITE" id="PS00356">
    <property type="entry name" value="HTH_LACI_1"/>
    <property type="match status" value="1"/>
</dbReference>
<dbReference type="InterPro" id="IPR028082">
    <property type="entry name" value="Peripla_BP_I"/>
</dbReference>
<feature type="region of interest" description="Disordered" evidence="4">
    <location>
        <begin position="349"/>
        <end position="368"/>
    </location>
</feature>
<dbReference type="CDD" id="cd06307">
    <property type="entry name" value="PBP1_sugar_binding"/>
    <property type="match status" value="1"/>
</dbReference>
<proteinExistence type="predicted"/>
<dbReference type="CDD" id="cd01392">
    <property type="entry name" value="HTH_LacI"/>
    <property type="match status" value="1"/>
</dbReference>
<evidence type="ECO:0000313" key="7">
    <source>
        <dbReference type="Proteomes" id="UP000199502"/>
    </source>
</evidence>
<gene>
    <name evidence="6" type="ORF">SAMN05660710_01477</name>
</gene>
<keyword evidence="2" id="KW-0238">DNA-binding</keyword>
<dbReference type="SUPFAM" id="SSF47413">
    <property type="entry name" value="lambda repressor-like DNA-binding domains"/>
    <property type="match status" value="1"/>
</dbReference>
<dbReference type="Gene3D" id="3.40.50.2300">
    <property type="match status" value="2"/>
</dbReference>
<evidence type="ECO:0000256" key="3">
    <source>
        <dbReference type="ARBA" id="ARBA00023163"/>
    </source>
</evidence>
<evidence type="ECO:0000259" key="5">
    <source>
        <dbReference type="PROSITE" id="PS50932"/>
    </source>
</evidence>
<dbReference type="STRING" id="336292.SAMN05660710_01477"/>
<keyword evidence="3" id="KW-0804">Transcription</keyword>
<dbReference type="InterPro" id="IPR025997">
    <property type="entry name" value="SBP_2_dom"/>
</dbReference>
<reference evidence="6 7" key="1">
    <citation type="submission" date="2016-10" db="EMBL/GenBank/DDBJ databases">
        <authorList>
            <person name="de Groot N.N."/>
        </authorList>
    </citation>
    <scope>NUCLEOTIDE SEQUENCE [LARGE SCALE GENOMIC DNA]</scope>
    <source>
        <strain evidence="6 7">CGMCC 1.8925</strain>
    </source>
</reference>
<dbReference type="InterPro" id="IPR000843">
    <property type="entry name" value="HTH_LacI"/>
</dbReference>
<dbReference type="Gene3D" id="1.10.260.40">
    <property type="entry name" value="lambda repressor-like DNA-binding domains"/>
    <property type="match status" value="1"/>
</dbReference>
<dbReference type="SMART" id="SM00354">
    <property type="entry name" value="HTH_LACI"/>
    <property type="match status" value="1"/>
</dbReference>
<dbReference type="AlphaFoldDB" id="A0A1G5FM61"/>
<evidence type="ECO:0000256" key="1">
    <source>
        <dbReference type="ARBA" id="ARBA00023015"/>
    </source>
</evidence>
<keyword evidence="7" id="KW-1185">Reference proteome</keyword>
<dbReference type="Pfam" id="PF00356">
    <property type="entry name" value="LacI"/>
    <property type="match status" value="1"/>
</dbReference>
<dbReference type="SUPFAM" id="SSF53822">
    <property type="entry name" value="Periplasmic binding protein-like I"/>
    <property type="match status" value="1"/>
</dbReference>